<dbReference type="AlphaFoldDB" id="A0A9N8DSM8"/>
<sequence>MRHEGDTVVVMNLRQVVAAENNSANESIKEQSSNTANTPIPSSSQSAVVVDAIETMVLPSSSVTITLDAPVPSRDDPHKDGADVASDTTEVATNLGGVTEEDLEYGNTSRHLRSSLRPTSYPVTQTSSGLDIDYKYDKPSKLRSSLLTLVGIVLIVGGVVWAVIHVIQSPDYQTTQTGQPMGAILCSKVDQELILLQISNDNYTTASYAPQYREECQRVSERERSCSFAISYNFTVEHLDNATEIGFDTWTFDAGHECHESVPQSRQDYLQASNITIYYEYVNPSENHYHPPPTAGSIAGIIAGISCGVGILFLCTSVLECVLN</sequence>
<feature type="compositionally biased region" description="Basic and acidic residues" evidence="1">
    <location>
        <begin position="73"/>
        <end position="82"/>
    </location>
</feature>
<evidence type="ECO:0000313" key="3">
    <source>
        <dbReference type="EMBL" id="CAB9507615.1"/>
    </source>
</evidence>
<evidence type="ECO:0000256" key="2">
    <source>
        <dbReference type="SAM" id="Phobius"/>
    </source>
</evidence>
<feature type="transmembrane region" description="Helical" evidence="2">
    <location>
        <begin position="146"/>
        <end position="167"/>
    </location>
</feature>
<reference evidence="3" key="1">
    <citation type="submission" date="2020-06" db="EMBL/GenBank/DDBJ databases">
        <authorList>
            <consortium name="Plant Systems Biology data submission"/>
        </authorList>
    </citation>
    <scope>NUCLEOTIDE SEQUENCE</scope>
    <source>
        <strain evidence="3">D6</strain>
    </source>
</reference>
<accession>A0A9N8DSM8</accession>
<gene>
    <name evidence="3" type="ORF">SEMRO_313_G114860.1</name>
</gene>
<feature type="region of interest" description="Disordered" evidence="1">
    <location>
        <begin position="22"/>
        <end position="43"/>
    </location>
</feature>
<name>A0A9N8DSM8_9STRA</name>
<feature type="transmembrane region" description="Helical" evidence="2">
    <location>
        <begin position="298"/>
        <end position="323"/>
    </location>
</feature>
<evidence type="ECO:0000313" key="4">
    <source>
        <dbReference type="Proteomes" id="UP001153069"/>
    </source>
</evidence>
<protein>
    <submittedName>
        <fullName evidence="3">Uncharacterized protein</fullName>
    </submittedName>
</protein>
<proteinExistence type="predicted"/>
<dbReference type="Proteomes" id="UP001153069">
    <property type="component" value="Unassembled WGS sequence"/>
</dbReference>
<feature type="region of interest" description="Disordered" evidence="1">
    <location>
        <begin position="68"/>
        <end position="91"/>
    </location>
</feature>
<feature type="region of interest" description="Disordered" evidence="1">
    <location>
        <begin position="103"/>
        <end position="122"/>
    </location>
</feature>
<keyword evidence="4" id="KW-1185">Reference proteome</keyword>
<organism evidence="3 4">
    <name type="scientific">Seminavis robusta</name>
    <dbReference type="NCBI Taxonomy" id="568900"/>
    <lineage>
        <taxon>Eukaryota</taxon>
        <taxon>Sar</taxon>
        <taxon>Stramenopiles</taxon>
        <taxon>Ochrophyta</taxon>
        <taxon>Bacillariophyta</taxon>
        <taxon>Bacillariophyceae</taxon>
        <taxon>Bacillariophycidae</taxon>
        <taxon>Naviculales</taxon>
        <taxon>Naviculaceae</taxon>
        <taxon>Seminavis</taxon>
    </lineage>
</organism>
<keyword evidence="2" id="KW-0472">Membrane</keyword>
<keyword evidence="2" id="KW-1133">Transmembrane helix</keyword>
<evidence type="ECO:0000256" key="1">
    <source>
        <dbReference type="SAM" id="MobiDB-lite"/>
    </source>
</evidence>
<dbReference type="EMBL" id="CAICTM010000312">
    <property type="protein sequence ID" value="CAB9507615.1"/>
    <property type="molecule type" value="Genomic_DNA"/>
</dbReference>
<comment type="caution">
    <text evidence="3">The sequence shown here is derived from an EMBL/GenBank/DDBJ whole genome shotgun (WGS) entry which is preliminary data.</text>
</comment>
<keyword evidence="2" id="KW-0812">Transmembrane</keyword>